<gene>
    <name evidence="1" type="ordered locus">Tmath_0791</name>
</gene>
<dbReference type="Gene3D" id="2.130.10.10">
    <property type="entry name" value="YVTN repeat-like/Quinoprotein amine dehydrogenase"/>
    <property type="match status" value="3"/>
</dbReference>
<sequence>MHIYIADMGEDIIERVNLETNHRDFAKINSYNNKHLPLNIYSKYLCGPHRLILDKHRQKLYSLNAYDNSISIINLENFTLEISLYVGNYPNNGIIYKDCILVVNGDSDAISIFDIEEKKVIGQVKVGSFPQDIVYNEKYNLIFVSNMNSDEILLIDPYSYKIVEFIGAGARPIGMTFSEDWDYLYVVESYFETGINGKISIIDLQNFKVIDEIEVGKVPTMVRKKENFLYVLNSYSNTLCKIDLFTKHKKEVVCGNAPAYLTVLDKFAYVSSVEENKVNIIDIEEMRIVNFIKTRKEPQGLVIDP</sequence>
<dbReference type="RefSeq" id="WP_013150059.1">
    <property type="nucleotide sequence ID" value="NC_014209.1"/>
</dbReference>
<dbReference type="PANTHER" id="PTHR47197">
    <property type="entry name" value="PROTEIN NIRF"/>
    <property type="match status" value="1"/>
</dbReference>
<dbReference type="InterPro" id="IPR015943">
    <property type="entry name" value="WD40/YVTN_repeat-like_dom_sf"/>
</dbReference>
<keyword evidence="2" id="KW-1185">Reference proteome</keyword>
<dbReference type="EMBL" id="CP002032">
    <property type="protein sequence ID" value="ADH60529.1"/>
    <property type="molecule type" value="Genomic_DNA"/>
</dbReference>
<dbReference type="PANTHER" id="PTHR47197:SF3">
    <property type="entry name" value="DIHYDRO-HEME D1 DEHYDROGENASE"/>
    <property type="match status" value="1"/>
</dbReference>
<dbReference type="SUPFAM" id="SSF51004">
    <property type="entry name" value="C-terminal (heme d1) domain of cytochrome cd1-nitrite reductase"/>
    <property type="match status" value="1"/>
</dbReference>
<dbReference type="Proteomes" id="UP000002064">
    <property type="component" value="Chromosome"/>
</dbReference>
<organism evidence="1 2">
    <name type="scientific">Thermoanaerobacter mathranii subsp. mathranii (strain DSM 11426 / CCUG 53645 / CIP 108742 / A3)</name>
    <dbReference type="NCBI Taxonomy" id="583358"/>
    <lineage>
        <taxon>Bacteria</taxon>
        <taxon>Bacillati</taxon>
        <taxon>Bacillota</taxon>
        <taxon>Clostridia</taxon>
        <taxon>Thermoanaerobacterales</taxon>
        <taxon>Thermoanaerobacteraceae</taxon>
        <taxon>Thermoanaerobacter</taxon>
    </lineage>
</organism>
<accession>A0ABN3Z1M0</accession>
<evidence type="ECO:0000313" key="1">
    <source>
        <dbReference type="EMBL" id="ADH60529.1"/>
    </source>
</evidence>
<dbReference type="InterPro" id="IPR011048">
    <property type="entry name" value="Haem_d1_sf"/>
</dbReference>
<protein>
    <recommendedName>
        <fullName evidence="3">40-residue YVTN family beta-propeller repeat protein</fullName>
    </recommendedName>
</protein>
<proteinExistence type="predicted"/>
<evidence type="ECO:0008006" key="3">
    <source>
        <dbReference type="Google" id="ProtNLM"/>
    </source>
</evidence>
<reference evidence="1 2" key="1">
    <citation type="submission" date="2010-05" db="EMBL/GenBank/DDBJ databases">
        <title>Complete sequence of Thermoanaerobacter mathranii subsp. mathranii mathranii str. A3.</title>
        <authorList>
            <consortium name="US DOE Joint Genome Institute"/>
            <person name="Lucas S."/>
            <person name="Copeland A."/>
            <person name="Lapidus A."/>
            <person name="Cheng J.-F."/>
            <person name="Bruce D."/>
            <person name="Goodwin L."/>
            <person name="Pitluck S."/>
            <person name="Held B."/>
            <person name="Detter J.C."/>
            <person name="Han C."/>
            <person name="Tapia R."/>
            <person name="Land M."/>
            <person name="Hauser L."/>
            <person name="Kyrpides N."/>
            <person name="Mikhailova N."/>
            <person name="Zhou J."/>
            <person name="Hemme C."/>
            <person name="Woyke T."/>
        </authorList>
    </citation>
    <scope>NUCLEOTIDE SEQUENCE [LARGE SCALE GENOMIC DNA]</scope>
    <source>
        <strain evidence="1 2">A3</strain>
    </source>
</reference>
<evidence type="ECO:0000313" key="2">
    <source>
        <dbReference type="Proteomes" id="UP000002064"/>
    </source>
</evidence>
<name>A0ABN3Z1M0_THEM3</name>
<dbReference type="InterPro" id="IPR051200">
    <property type="entry name" value="Host-pathogen_enzymatic-act"/>
</dbReference>